<dbReference type="Pfam" id="PF04717">
    <property type="entry name" value="Phage_base_V"/>
    <property type="match status" value="1"/>
</dbReference>
<dbReference type="EMBL" id="JAPHVQ010000004">
    <property type="protein sequence ID" value="MDE8034643.1"/>
    <property type="molecule type" value="Genomic_DNA"/>
</dbReference>
<dbReference type="InterPro" id="IPR040629">
    <property type="entry name" value="Phage_spike"/>
</dbReference>
<dbReference type="InterPro" id="IPR013046">
    <property type="entry name" value="GpV/Gp45"/>
</dbReference>
<feature type="domain" description="Gp5/Type VI secretion system Vgr protein OB-fold" evidence="1">
    <location>
        <begin position="19"/>
        <end position="85"/>
    </location>
</feature>
<feature type="domain" description="Phage spike trimer" evidence="2">
    <location>
        <begin position="120"/>
        <end position="171"/>
    </location>
</feature>
<dbReference type="Gene3D" id="2.40.50.230">
    <property type="entry name" value="Gp5 N-terminal domain"/>
    <property type="match status" value="1"/>
</dbReference>
<dbReference type="Proteomes" id="UP001142444">
    <property type="component" value="Unassembled WGS sequence"/>
</dbReference>
<organism evidence="3 4">
    <name type="scientific">Actinobacillus equuli subsp. equuli</name>
    <dbReference type="NCBI Taxonomy" id="202947"/>
    <lineage>
        <taxon>Bacteria</taxon>
        <taxon>Pseudomonadati</taxon>
        <taxon>Pseudomonadota</taxon>
        <taxon>Gammaproteobacteria</taxon>
        <taxon>Pasteurellales</taxon>
        <taxon>Pasteurellaceae</taxon>
        <taxon>Actinobacillus</taxon>
    </lineage>
</organism>
<dbReference type="InterPro" id="IPR006531">
    <property type="entry name" value="Gp5/Vgr_OB"/>
</dbReference>
<name>A0A9X4G3J3_ACTEU</name>
<reference evidence="3" key="1">
    <citation type="submission" date="2022-11" db="EMBL/GenBank/DDBJ databases">
        <authorList>
            <person name="Kamali M."/>
            <person name="Peak L."/>
            <person name="Go Y.Y."/>
            <person name="Balasuriya U.B.R."/>
            <person name="Carossino M."/>
        </authorList>
    </citation>
    <scope>NUCLEOTIDE SEQUENCE</scope>
    <source>
        <strain evidence="3">4524</strain>
    </source>
</reference>
<dbReference type="AlphaFoldDB" id="A0A9X4G3J3"/>
<sequence length="207" mass="22215">MVRQNTAEQERQLTNIVRLGTIAEVDCDKALARVTSGGITTDWLPWLTQRAGTTISWNPPTIGEQCIVLASSGELTTAVILLGLYTSNAPSKNPDEWLFYFPDGATLMYNHSSGHFALKNCKTAEVFASQSVTADTPHFICTGDVTIKGNLKVEKAINATGNIRTTQSVTASAGMNSISGDVKAGSISLKYHTHQEQGDGKETSNAH</sequence>
<evidence type="ECO:0000259" key="2">
    <source>
        <dbReference type="Pfam" id="PF18715"/>
    </source>
</evidence>
<accession>A0A9X4G3J3</accession>
<protein>
    <submittedName>
        <fullName evidence="3">Phage baseplate assembly protein V</fullName>
    </submittedName>
</protein>
<dbReference type="NCBIfam" id="TIGR01644">
    <property type="entry name" value="phage_P2_V"/>
    <property type="match status" value="1"/>
</dbReference>
<evidence type="ECO:0000313" key="3">
    <source>
        <dbReference type="EMBL" id="MDE8034643.1"/>
    </source>
</evidence>
<keyword evidence="4" id="KW-1185">Reference proteome</keyword>
<dbReference type="Pfam" id="PF18715">
    <property type="entry name" value="Phage_spike"/>
    <property type="match status" value="1"/>
</dbReference>
<dbReference type="Gene3D" id="6.20.150.10">
    <property type="match status" value="1"/>
</dbReference>
<dbReference type="InterPro" id="IPR037026">
    <property type="entry name" value="Vgr_OB-fold_dom_sf"/>
</dbReference>
<gene>
    <name evidence="3" type="ORF">OQ257_05630</name>
</gene>
<evidence type="ECO:0000259" key="1">
    <source>
        <dbReference type="Pfam" id="PF04717"/>
    </source>
</evidence>
<reference evidence="3" key="2">
    <citation type="journal article" date="2023" name="Pathogens">
        <title>Pathological Features and Genomic Characterization of an Actinobacillus equuli subsp. equuli Bearing Unique Virulence-Associated Genes from an Adult Horse with Pleuropneumonia.</title>
        <authorList>
            <person name="Kamali M."/>
            <person name="Carossino M."/>
            <person name="Del Piero F."/>
            <person name="Peak L."/>
            <person name="Mitchell M.S."/>
            <person name="Willette J."/>
            <person name="Baker R."/>
            <person name="Li F."/>
            <person name="Kenez A."/>
            <person name="Balasuriya U.B.R."/>
            <person name="Go Y.Y."/>
        </authorList>
    </citation>
    <scope>NUCLEOTIDE SEQUENCE</scope>
    <source>
        <strain evidence="3">4524</strain>
    </source>
</reference>
<evidence type="ECO:0000313" key="4">
    <source>
        <dbReference type="Proteomes" id="UP001142444"/>
    </source>
</evidence>
<comment type="caution">
    <text evidence="3">The sequence shown here is derived from an EMBL/GenBank/DDBJ whole genome shotgun (WGS) entry which is preliminary data.</text>
</comment>
<proteinExistence type="predicted"/>